<dbReference type="OrthoDB" id="2936312at2"/>
<proteinExistence type="predicted"/>
<dbReference type="STRING" id="241244.ATY39_07540"/>
<reference evidence="1 2" key="1">
    <citation type="journal article" date="2016" name="Genome Announc.">
        <title>Whole-Genome Sequence of Rummeliibacillus stabekisii Strain PP9 Isolated from Antarctic Soil.</title>
        <authorList>
            <person name="da Mota F.F."/>
            <person name="Vollu R.E."/>
            <person name="Jurelevicius D."/>
            <person name="Seldin L."/>
        </authorList>
    </citation>
    <scope>NUCLEOTIDE SEQUENCE [LARGE SCALE GENOMIC DNA]</scope>
    <source>
        <strain evidence="1 2">PP9</strain>
    </source>
</reference>
<dbReference type="RefSeq" id="WP_066788032.1">
    <property type="nucleotide sequence ID" value="NZ_CP014806.1"/>
</dbReference>
<reference evidence="2" key="2">
    <citation type="submission" date="2016-03" db="EMBL/GenBank/DDBJ databases">
        <authorList>
            <person name="Ploux O."/>
        </authorList>
    </citation>
    <scope>NUCLEOTIDE SEQUENCE [LARGE SCALE GENOMIC DNA]</scope>
    <source>
        <strain evidence="2">PP9</strain>
    </source>
</reference>
<sequence length="154" mass="18300">MKGVCINTGASTNLKEGEQYFLFEHGPVHYYASRFERKGAHFGAFERKLFDVFIERSASKWPPEPPCIKVSLDNSKVYKADLVWRKEAYKDKPLGVYYIRLVKTHCWFYFDSQMKKPGGCFPIHWFDGFQEHDSEMQQEILELPKNEWEQMQLF</sequence>
<dbReference type="KEGG" id="rst:ATY39_07540"/>
<keyword evidence="2" id="KW-1185">Reference proteome</keyword>
<organism evidence="1 2">
    <name type="scientific">Rummeliibacillus stabekisii</name>
    <dbReference type="NCBI Taxonomy" id="241244"/>
    <lineage>
        <taxon>Bacteria</taxon>
        <taxon>Bacillati</taxon>
        <taxon>Bacillota</taxon>
        <taxon>Bacilli</taxon>
        <taxon>Bacillales</taxon>
        <taxon>Caryophanaceae</taxon>
        <taxon>Rummeliibacillus</taxon>
    </lineage>
</organism>
<name>A0A143HD38_9BACL</name>
<gene>
    <name evidence="1" type="ORF">ATY39_07540</name>
</gene>
<dbReference type="EMBL" id="CP014806">
    <property type="protein sequence ID" value="AMW99329.1"/>
    <property type="molecule type" value="Genomic_DNA"/>
</dbReference>
<protein>
    <submittedName>
        <fullName evidence="1">Uncharacterized protein</fullName>
    </submittedName>
</protein>
<accession>A0A143HD38</accession>
<dbReference type="Proteomes" id="UP000076021">
    <property type="component" value="Chromosome"/>
</dbReference>
<dbReference type="AlphaFoldDB" id="A0A143HD38"/>
<evidence type="ECO:0000313" key="1">
    <source>
        <dbReference type="EMBL" id="AMW99329.1"/>
    </source>
</evidence>
<evidence type="ECO:0000313" key="2">
    <source>
        <dbReference type="Proteomes" id="UP000076021"/>
    </source>
</evidence>